<dbReference type="EMBL" id="JADIMU010000066">
    <property type="protein sequence ID" value="MBO8443985.1"/>
    <property type="molecule type" value="Genomic_DNA"/>
</dbReference>
<organism evidence="1 2">
    <name type="scientific">Candidatus Aphodenecus pullistercoris</name>
    <dbReference type="NCBI Taxonomy" id="2840669"/>
    <lineage>
        <taxon>Bacteria</taxon>
        <taxon>Pseudomonadati</taxon>
        <taxon>Spirochaetota</taxon>
        <taxon>Spirochaetia</taxon>
        <taxon>Spirochaetales</taxon>
        <taxon>Candidatus Aphodenecus</taxon>
    </lineage>
</organism>
<accession>A0A9D9H7I5</accession>
<reference evidence="1" key="1">
    <citation type="submission" date="2020-10" db="EMBL/GenBank/DDBJ databases">
        <authorList>
            <person name="Gilroy R."/>
        </authorList>
    </citation>
    <scope>NUCLEOTIDE SEQUENCE</scope>
    <source>
        <strain evidence="1">11167</strain>
    </source>
</reference>
<evidence type="ECO:0000313" key="2">
    <source>
        <dbReference type="Proteomes" id="UP000823633"/>
    </source>
</evidence>
<dbReference type="Proteomes" id="UP000823633">
    <property type="component" value="Unassembled WGS sequence"/>
</dbReference>
<dbReference type="SUPFAM" id="SSF50104">
    <property type="entry name" value="Translation proteins SH3-like domain"/>
    <property type="match status" value="1"/>
</dbReference>
<name>A0A9D9H7I5_9SPIR</name>
<sequence length="185" mass="21394">MACETGREERNAKLLRRTVSRLRPSCMLETYIPARESKELCAKTWTLVNRPILPGYVIISSSEMLWEIQKEIFLMSETCYGLLRNVDRTFELKGSDRQFAIWIEDNKGLIKASQVILDYRGLTPDDRITVVSGPMREMRGRIVSIYKGTRVTVEMEFLGEMRRVTLPIEVVKKIDAKGEEEKKDS</sequence>
<dbReference type="Gene3D" id="2.30.30.30">
    <property type="match status" value="1"/>
</dbReference>
<dbReference type="AlphaFoldDB" id="A0A9D9H7I5"/>
<gene>
    <name evidence="1" type="ORF">IAC42_09570</name>
</gene>
<dbReference type="Gene3D" id="3.30.70.940">
    <property type="entry name" value="NusG, N-terminal domain"/>
    <property type="match status" value="1"/>
</dbReference>
<dbReference type="InterPro" id="IPR014722">
    <property type="entry name" value="Rib_uL2_dom2"/>
</dbReference>
<reference evidence="1" key="2">
    <citation type="journal article" date="2021" name="PeerJ">
        <title>Extensive microbial diversity within the chicken gut microbiome revealed by metagenomics and culture.</title>
        <authorList>
            <person name="Gilroy R."/>
            <person name="Ravi A."/>
            <person name="Getino M."/>
            <person name="Pursley I."/>
            <person name="Horton D.L."/>
            <person name="Alikhan N.F."/>
            <person name="Baker D."/>
            <person name="Gharbi K."/>
            <person name="Hall N."/>
            <person name="Watson M."/>
            <person name="Adriaenssens E.M."/>
            <person name="Foster-Nyarko E."/>
            <person name="Jarju S."/>
            <person name="Secka A."/>
            <person name="Antonio M."/>
            <person name="Oren A."/>
            <person name="Chaudhuri R.R."/>
            <person name="La Ragione R."/>
            <person name="Hildebrand F."/>
            <person name="Pallen M.J."/>
        </authorList>
    </citation>
    <scope>NUCLEOTIDE SEQUENCE</scope>
    <source>
        <strain evidence="1">11167</strain>
    </source>
</reference>
<dbReference type="SUPFAM" id="SSF82679">
    <property type="entry name" value="N-utilization substance G protein NusG, N-terminal domain"/>
    <property type="match status" value="1"/>
</dbReference>
<proteinExistence type="predicted"/>
<dbReference type="GO" id="GO:0006354">
    <property type="term" value="P:DNA-templated transcription elongation"/>
    <property type="evidence" value="ECO:0007669"/>
    <property type="project" value="InterPro"/>
</dbReference>
<dbReference type="InterPro" id="IPR008991">
    <property type="entry name" value="Translation_prot_SH3-like_sf"/>
</dbReference>
<comment type="caution">
    <text evidence="1">The sequence shown here is derived from an EMBL/GenBank/DDBJ whole genome shotgun (WGS) entry which is preliminary data.</text>
</comment>
<protein>
    <submittedName>
        <fullName evidence="1">Uncharacterized protein</fullName>
    </submittedName>
</protein>
<dbReference type="InterPro" id="IPR036735">
    <property type="entry name" value="NGN_dom_sf"/>
</dbReference>
<evidence type="ECO:0000313" key="1">
    <source>
        <dbReference type="EMBL" id="MBO8443985.1"/>
    </source>
</evidence>